<dbReference type="InterPro" id="IPR050525">
    <property type="entry name" value="ECM_Assembly_Org"/>
</dbReference>
<dbReference type="Pfam" id="PF00092">
    <property type="entry name" value="VWA"/>
    <property type="match status" value="1"/>
</dbReference>
<keyword evidence="4" id="KW-1185">Reference proteome</keyword>
<name>A0A9D4E249_DREPO</name>
<reference evidence="3" key="2">
    <citation type="submission" date="2020-11" db="EMBL/GenBank/DDBJ databases">
        <authorList>
            <person name="McCartney M.A."/>
            <person name="Auch B."/>
            <person name="Kono T."/>
            <person name="Mallez S."/>
            <person name="Becker A."/>
            <person name="Gohl D.M."/>
            <person name="Silverstein K.A.T."/>
            <person name="Koren S."/>
            <person name="Bechman K.B."/>
            <person name="Herman A."/>
            <person name="Abrahante J.E."/>
            <person name="Garbe J."/>
        </authorList>
    </citation>
    <scope>NUCLEOTIDE SEQUENCE</scope>
    <source>
        <strain evidence="3">Duluth1</strain>
        <tissue evidence="3">Whole animal</tissue>
    </source>
</reference>
<dbReference type="AlphaFoldDB" id="A0A9D4E249"/>
<evidence type="ECO:0000259" key="2">
    <source>
        <dbReference type="PROSITE" id="PS50234"/>
    </source>
</evidence>
<dbReference type="PANTHER" id="PTHR24020:SF87">
    <property type="entry name" value="COLLAGEN ALPHA-1(VI) CHAIN-LIKE"/>
    <property type="match status" value="1"/>
</dbReference>
<dbReference type="Proteomes" id="UP000828390">
    <property type="component" value="Unassembled WGS sequence"/>
</dbReference>
<evidence type="ECO:0000313" key="3">
    <source>
        <dbReference type="EMBL" id="KAH3771811.1"/>
    </source>
</evidence>
<keyword evidence="1" id="KW-0472">Membrane</keyword>
<dbReference type="Gene3D" id="3.40.50.410">
    <property type="entry name" value="von Willebrand factor, type A domain"/>
    <property type="match status" value="1"/>
</dbReference>
<dbReference type="InterPro" id="IPR036465">
    <property type="entry name" value="vWFA_dom_sf"/>
</dbReference>
<dbReference type="SUPFAM" id="SSF53300">
    <property type="entry name" value="vWA-like"/>
    <property type="match status" value="1"/>
</dbReference>
<reference evidence="3" key="1">
    <citation type="journal article" date="2019" name="bioRxiv">
        <title>The Genome of the Zebra Mussel, Dreissena polymorpha: A Resource for Invasive Species Research.</title>
        <authorList>
            <person name="McCartney M.A."/>
            <person name="Auch B."/>
            <person name="Kono T."/>
            <person name="Mallez S."/>
            <person name="Zhang Y."/>
            <person name="Obille A."/>
            <person name="Becker A."/>
            <person name="Abrahante J.E."/>
            <person name="Garbe J."/>
            <person name="Badalamenti J.P."/>
            <person name="Herman A."/>
            <person name="Mangelson H."/>
            <person name="Liachko I."/>
            <person name="Sullivan S."/>
            <person name="Sone E.D."/>
            <person name="Koren S."/>
            <person name="Silverstein K.A.T."/>
            <person name="Beckman K.B."/>
            <person name="Gohl D.M."/>
        </authorList>
    </citation>
    <scope>NUCLEOTIDE SEQUENCE</scope>
    <source>
        <strain evidence="3">Duluth1</strain>
        <tissue evidence="3">Whole animal</tissue>
    </source>
</reference>
<evidence type="ECO:0000256" key="1">
    <source>
        <dbReference type="SAM" id="Phobius"/>
    </source>
</evidence>
<dbReference type="PANTHER" id="PTHR24020">
    <property type="entry name" value="COLLAGEN ALPHA"/>
    <property type="match status" value="1"/>
</dbReference>
<comment type="caution">
    <text evidence="3">The sequence shown here is derived from an EMBL/GenBank/DDBJ whole genome shotgun (WGS) entry which is preliminary data.</text>
</comment>
<keyword evidence="1" id="KW-1133">Transmembrane helix</keyword>
<sequence length="176" mass="18961">MQLGPNKVQVSAVTFGTGAKNQFDLNQYSDKAALEAAIMSIQYNGGQPALANAIRYVTGSSFSPLHGGRADAPHVAVVLTNQPSGTIDTIKLQSQTAKDNGVIIYAVGIGNGVNMNELQTLASDPDSRHLYTANNFDALSSLKDILATKLCNGMCVLFYIYILAFFLFISKHENYH</sequence>
<dbReference type="SMART" id="SM00327">
    <property type="entry name" value="VWA"/>
    <property type="match status" value="1"/>
</dbReference>
<gene>
    <name evidence="3" type="ORF">DPMN_173140</name>
</gene>
<evidence type="ECO:0000313" key="4">
    <source>
        <dbReference type="Proteomes" id="UP000828390"/>
    </source>
</evidence>
<keyword evidence="1" id="KW-0812">Transmembrane</keyword>
<accession>A0A9D4E249</accession>
<protein>
    <recommendedName>
        <fullName evidence="2">VWFA domain-containing protein</fullName>
    </recommendedName>
</protein>
<dbReference type="InterPro" id="IPR002035">
    <property type="entry name" value="VWF_A"/>
</dbReference>
<feature type="transmembrane region" description="Helical" evidence="1">
    <location>
        <begin position="150"/>
        <end position="169"/>
    </location>
</feature>
<feature type="domain" description="VWFA" evidence="2">
    <location>
        <begin position="1"/>
        <end position="146"/>
    </location>
</feature>
<organism evidence="3 4">
    <name type="scientific">Dreissena polymorpha</name>
    <name type="common">Zebra mussel</name>
    <name type="synonym">Mytilus polymorpha</name>
    <dbReference type="NCBI Taxonomy" id="45954"/>
    <lineage>
        <taxon>Eukaryota</taxon>
        <taxon>Metazoa</taxon>
        <taxon>Spiralia</taxon>
        <taxon>Lophotrochozoa</taxon>
        <taxon>Mollusca</taxon>
        <taxon>Bivalvia</taxon>
        <taxon>Autobranchia</taxon>
        <taxon>Heteroconchia</taxon>
        <taxon>Euheterodonta</taxon>
        <taxon>Imparidentia</taxon>
        <taxon>Neoheterodontei</taxon>
        <taxon>Myida</taxon>
        <taxon>Dreissenoidea</taxon>
        <taxon>Dreissenidae</taxon>
        <taxon>Dreissena</taxon>
    </lineage>
</organism>
<dbReference type="PROSITE" id="PS50234">
    <property type="entry name" value="VWFA"/>
    <property type="match status" value="1"/>
</dbReference>
<dbReference type="EMBL" id="JAIWYP010000009">
    <property type="protein sequence ID" value="KAH3771811.1"/>
    <property type="molecule type" value="Genomic_DNA"/>
</dbReference>
<proteinExistence type="predicted"/>